<dbReference type="OrthoDB" id="7856753at2"/>
<dbReference type="RefSeq" id="WP_090058104.1">
    <property type="nucleotide sequence ID" value="NZ_FORH01000001.1"/>
</dbReference>
<organism evidence="3 4">
    <name type="scientific">Celeribacter neptunius</name>
    <dbReference type="NCBI Taxonomy" id="588602"/>
    <lineage>
        <taxon>Bacteria</taxon>
        <taxon>Pseudomonadati</taxon>
        <taxon>Pseudomonadota</taxon>
        <taxon>Alphaproteobacteria</taxon>
        <taxon>Rhodobacterales</taxon>
        <taxon>Roseobacteraceae</taxon>
        <taxon>Celeribacter</taxon>
    </lineage>
</organism>
<protein>
    <submittedName>
        <fullName evidence="3">Uncharacterized protein</fullName>
    </submittedName>
</protein>
<proteinExistence type="predicted"/>
<feature type="signal peptide" evidence="2">
    <location>
        <begin position="1"/>
        <end position="20"/>
    </location>
</feature>
<dbReference type="Proteomes" id="UP000199630">
    <property type="component" value="Unassembled WGS sequence"/>
</dbReference>
<keyword evidence="4" id="KW-1185">Reference proteome</keyword>
<sequence length="466" mass="50277">MTRHISFTPLLLSASILALAGGLPGLAQVAGGTAQLSTQGHDITDYLEDGLIYGGDQATRADLGKALEELQDSRLFQGQSDKIQNSIDYYTQRANDPSLKRAVQKDAAKNIKRLKLTDRLAAADKKVSLLEGARNMLNLMDFVSTAAKAAGHFAEGDSTGAAGVIAQDVTKKLSEGAGAAAGGFLPVPGSSAFGAYAGNKLYQDKIAPVVAKREQEVRDQEYRDRYLGKPWLRPVEVMDKDGKTRVLDDDLYVEKGTGVIKRRSPEAQKAFETHAKQVWKERQALGALHEQLRNGEISQERYDKMFADYAAHDRFAQWDPEGAAARIDAAEEMRKQAEDMANGEETEATEGPGKSLDEIAVRKVRASIVEESEIGTAIIGFEFYNVGALEEGYGAAAVHIQFKQLWPEETVINSTTTGTYSGGPNGVLSFTFDGTEVSCQVSGGRTITCQGTSGAISDPSAFANWP</sequence>
<feature type="region of interest" description="Disordered" evidence="1">
    <location>
        <begin position="333"/>
        <end position="354"/>
    </location>
</feature>
<feature type="chain" id="PRO_5011790537" evidence="2">
    <location>
        <begin position="21"/>
        <end position="466"/>
    </location>
</feature>
<reference evidence="4" key="1">
    <citation type="submission" date="2016-10" db="EMBL/GenBank/DDBJ databases">
        <authorList>
            <person name="Varghese N."/>
            <person name="Submissions S."/>
        </authorList>
    </citation>
    <scope>NUCLEOTIDE SEQUENCE [LARGE SCALE GENOMIC DNA]</scope>
    <source>
        <strain evidence="4">DSM 26471</strain>
    </source>
</reference>
<keyword evidence="2" id="KW-0732">Signal</keyword>
<evidence type="ECO:0000313" key="3">
    <source>
        <dbReference type="EMBL" id="SFI80821.1"/>
    </source>
</evidence>
<accession>A0A1I3L7W6</accession>
<name>A0A1I3L7W6_9RHOB</name>
<dbReference type="AlphaFoldDB" id="A0A1I3L7W6"/>
<gene>
    <name evidence="3" type="ORF">SAMN04487991_0924</name>
</gene>
<evidence type="ECO:0000256" key="2">
    <source>
        <dbReference type="SAM" id="SignalP"/>
    </source>
</evidence>
<dbReference type="STRING" id="588602.SAMN04487991_0924"/>
<dbReference type="EMBL" id="FORH01000001">
    <property type="protein sequence ID" value="SFI80821.1"/>
    <property type="molecule type" value="Genomic_DNA"/>
</dbReference>
<evidence type="ECO:0000256" key="1">
    <source>
        <dbReference type="SAM" id="MobiDB-lite"/>
    </source>
</evidence>
<evidence type="ECO:0000313" key="4">
    <source>
        <dbReference type="Proteomes" id="UP000199630"/>
    </source>
</evidence>